<dbReference type="EMBL" id="OZ075145">
    <property type="protein sequence ID" value="CAL5049133.1"/>
    <property type="molecule type" value="Genomic_DNA"/>
</dbReference>
<evidence type="ECO:0000313" key="8">
    <source>
        <dbReference type="Proteomes" id="UP001497457"/>
    </source>
</evidence>
<evidence type="ECO:0000256" key="3">
    <source>
        <dbReference type="ARBA" id="ARBA00022786"/>
    </source>
</evidence>
<dbReference type="InterPro" id="IPR036296">
    <property type="entry name" value="SKP1-like_dim_sf"/>
</dbReference>
<organism evidence="7 8">
    <name type="scientific">Urochloa decumbens</name>
    <dbReference type="NCBI Taxonomy" id="240449"/>
    <lineage>
        <taxon>Eukaryota</taxon>
        <taxon>Viridiplantae</taxon>
        <taxon>Streptophyta</taxon>
        <taxon>Embryophyta</taxon>
        <taxon>Tracheophyta</taxon>
        <taxon>Spermatophyta</taxon>
        <taxon>Magnoliopsida</taxon>
        <taxon>Liliopsida</taxon>
        <taxon>Poales</taxon>
        <taxon>Poaceae</taxon>
        <taxon>PACMAD clade</taxon>
        <taxon>Panicoideae</taxon>
        <taxon>Panicodae</taxon>
        <taxon>Paniceae</taxon>
        <taxon>Melinidinae</taxon>
        <taxon>Urochloa</taxon>
    </lineage>
</organism>
<comment type="similarity">
    <text evidence="2 4">Belongs to the SKP1 family.</text>
</comment>
<dbReference type="GO" id="GO:0016567">
    <property type="term" value="P:protein ubiquitination"/>
    <property type="evidence" value="ECO:0007669"/>
    <property type="project" value="UniProtKB-UniRule"/>
</dbReference>
<sequence length="165" mass="18594">MGSAASRDVRTITLISSNDERFEVPEAAASLSEVIRNAIVDNDGCGDGIQLPRIPGKVLAMVIEYCSKHAATAVVSSGEAANNNNEELRSFDEKFIDVDQFTLYDVLVAAYYLQIQELLDLACQEVYDRLEEKTRAESRKTFRIKDDYFVPALDEEDDEEQWLFV</sequence>
<comment type="function">
    <text evidence="4">Involved in ubiquitination and subsequent proteasomal degradation of target proteins. Together with CUL1, RBX1 and a F-box protein, it forms a SCF E3 ubiquitin ligase complex. The functional specificity of this complex depends on the type of F-box protein. In the SCF complex, it serves as an adapter that links the F-box protein to CUL1.</text>
</comment>
<dbReference type="InterPro" id="IPR016897">
    <property type="entry name" value="SKP1"/>
</dbReference>
<dbReference type="InterPro" id="IPR016072">
    <property type="entry name" value="Skp1_comp_dimer"/>
</dbReference>
<name>A0ABC9E2I4_9POAL</name>
<dbReference type="GO" id="GO:0009867">
    <property type="term" value="P:jasmonic acid mediated signaling pathway"/>
    <property type="evidence" value="ECO:0007669"/>
    <property type="project" value="UniProtKB-ARBA"/>
</dbReference>
<reference evidence="7" key="1">
    <citation type="submission" date="2024-10" db="EMBL/GenBank/DDBJ databases">
        <authorList>
            <person name="Ryan C."/>
        </authorList>
    </citation>
    <scope>NUCLEOTIDE SEQUENCE [LARGE SCALE GENOMIC DNA]</scope>
</reference>
<proteinExistence type="inferred from homology"/>
<dbReference type="SMART" id="SM00512">
    <property type="entry name" value="Skp1"/>
    <property type="match status" value="1"/>
</dbReference>
<comment type="pathway">
    <text evidence="1 4">Protein modification; protein ubiquitination.</text>
</comment>
<comment type="subunit">
    <text evidence="4">Part of a SCF (SKP1-cullin-F-box) protein ligase complex.</text>
</comment>
<dbReference type="InterPro" id="IPR011333">
    <property type="entry name" value="SKP1/BTB/POZ_sf"/>
</dbReference>
<evidence type="ECO:0000259" key="5">
    <source>
        <dbReference type="Pfam" id="PF01466"/>
    </source>
</evidence>
<dbReference type="CDD" id="cd18322">
    <property type="entry name" value="BTB_POZ_SKP1"/>
    <property type="match status" value="1"/>
</dbReference>
<evidence type="ECO:0000256" key="1">
    <source>
        <dbReference type="ARBA" id="ARBA00004906"/>
    </source>
</evidence>
<dbReference type="PIRSF" id="PIRSF028729">
    <property type="entry name" value="E3_ubiquit_lig_SCF_Skp"/>
    <property type="match status" value="1"/>
</dbReference>
<dbReference type="Gene3D" id="3.30.710.10">
    <property type="entry name" value="Potassium Channel Kv1.1, Chain A"/>
    <property type="match status" value="1"/>
</dbReference>
<evidence type="ECO:0000313" key="7">
    <source>
        <dbReference type="EMBL" id="CAL5049133.1"/>
    </source>
</evidence>
<feature type="domain" description="SKP1 component POZ" evidence="6">
    <location>
        <begin position="11"/>
        <end position="70"/>
    </location>
</feature>
<dbReference type="PANTHER" id="PTHR11165">
    <property type="entry name" value="SKP1"/>
    <property type="match status" value="1"/>
</dbReference>
<gene>
    <name evidence="7" type="ORF">URODEC1_LOCUS90840</name>
</gene>
<dbReference type="Proteomes" id="UP001497457">
    <property type="component" value="Chromosome 35b"/>
</dbReference>
<protein>
    <recommendedName>
        <fullName evidence="4">SKP1-like protein</fullName>
    </recommendedName>
</protein>
<dbReference type="Pfam" id="PF01466">
    <property type="entry name" value="Skp1"/>
    <property type="match status" value="1"/>
</dbReference>
<dbReference type="Pfam" id="PF03931">
    <property type="entry name" value="Skp1_POZ"/>
    <property type="match status" value="1"/>
</dbReference>
<evidence type="ECO:0000256" key="2">
    <source>
        <dbReference type="ARBA" id="ARBA00009993"/>
    </source>
</evidence>
<dbReference type="AlphaFoldDB" id="A0ABC9E2I4"/>
<dbReference type="InterPro" id="IPR001232">
    <property type="entry name" value="SKP1-like"/>
</dbReference>
<dbReference type="SUPFAM" id="SSF54695">
    <property type="entry name" value="POZ domain"/>
    <property type="match status" value="1"/>
</dbReference>
<evidence type="ECO:0000256" key="4">
    <source>
        <dbReference type="PIRNR" id="PIRNR028729"/>
    </source>
</evidence>
<feature type="domain" description="SKP1 component dimerisation" evidence="5">
    <location>
        <begin position="116"/>
        <end position="149"/>
    </location>
</feature>
<dbReference type="SUPFAM" id="SSF81382">
    <property type="entry name" value="Skp1 dimerisation domain-like"/>
    <property type="match status" value="1"/>
</dbReference>
<evidence type="ECO:0000259" key="6">
    <source>
        <dbReference type="Pfam" id="PF03931"/>
    </source>
</evidence>
<accession>A0ABC9E2I4</accession>
<keyword evidence="8" id="KW-1185">Reference proteome</keyword>
<dbReference type="InterPro" id="IPR016073">
    <property type="entry name" value="Skp1_comp_POZ"/>
</dbReference>
<keyword evidence="3 4" id="KW-0833">Ubl conjugation pathway</keyword>